<feature type="domain" description="F5/8 type C" evidence="8">
    <location>
        <begin position="290"/>
        <end position="439"/>
    </location>
</feature>
<gene>
    <name evidence="10" type="primary">nas-4</name>
    <name evidence="10" type="ORF">AWC38_SpisGene2115</name>
</gene>
<dbReference type="InterPro" id="IPR008979">
    <property type="entry name" value="Galactose-bd-like_sf"/>
</dbReference>
<feature type="binding site" evidence="6">
    <location>
        <position position="192"/>
    </location>
    <ligand>
        <name>Zn(2+)</name>
        <dbReference type="ChEBI" id="CHEBI:29105"/>
        <note>catalytic</note>
    </ligand>
</feature>
<dbReference type="InterPro" id="IPR001506">
    <property type="entry name" value="Peptidase_M12A"/>
</dbReference>
<evidence type="ECO:0000256" key="2">
    <source>
        <dbReference type="ARBA" id="ARBA00022723"/>
    </source>
</evidence>
<dbReference type="InterPro" id="IPR006026">
    <property type="entry name" value="Peptidase_Metallo"/>
</dbReference>
<evidence type="ECO:0000256" key="4">
    <source>
        <dbReference type="ARBA" id="ARBA00022833"/>
    </source>
</evidence>
<dbReference type="Gene3D" id="3.40.390.10">
    <property type="entry name" value="Collagenase (Catalytic Domain)"/>
    <property type="match status" value="1"/>
</dbReference>
<dbReference type="Pfam" id="PF01400">
    <property type="entry name" value="Astacin"/>
    <property type="match status" value="1"/>
</dbReference>
<evidence type="ECO:0000259" key="9">
    <source>
        <dbReference type="PROSITE" id="PS51864"/>
    </source>
</evidence>
<dbReference type="SUPFAM" id="SSF55486">
    <property type="entry name" value="Metalloproteases ('zincins'), catalytic domain"/>
    <property type="match status" value="1"/>
</dbReference>
<comment type="caution">
    <text evidence="10">The sequence shown here is derived from an EMBL/GenBank/DDBJ whole genome shotgun (WGS) entry which is preliminary data.</text>
</comment>
<evidence type="ECO:0000313" key="10">
    <source>
        <dbReference type="EMBL" id="PFX33008.1"/>
    </source>
</evidence>
<proteinExistence type="predicted"/>
<keyword evidence="2 6" id="KW-0479">Metal-binding</keyword>
<dbReference type="SMART" id="SM00235">
    <property type="entry name" value="ZnMc"/>
    <property type="match status" value="1"/>
</dbReference>
<feature type="active site" evidence="6">
    <location>
        <position position="183"/>
    </location>
</feature>
<evidence type="ECO:0000256" key="7">
    <source>
        <dbReference type="RuleBase" id="RU361183"/>
    </source>
</evidence>
<keyword evidence="7" id="KW-0732">Signal</keyword>
<keyword evidence="1 6" id="KW-0645">Protease</keyword>
<accession>A0A2B4SWV0</accession>
<dbReference type="AlphaFoldDB" id="A0A2B4SWV0"/>
<dbReference type="InterPro" id="IPR034035">
    <property type="entry name" value="Astacin-like_dom"/>
</dbReference>
<evidence type="ECO:0000313" key="11">
    <source>
        <dbReference type="Proteomes" id="UP000225706"/>
    </source>
</evidence>
<evidence type="ECO:0000256" key="3">
    <source>
        <dbReference type="ARBA" id="ARBA00022801"/>
    </source>
</evidence>
<organism evidence="10 11">
    <name type="scientific">Stylophora pistillata</name>
    <name type="common">Smooth cauliflower coral</name>
    <dbReference type="NCBI Taxonomy" id="50429"/>
    <lineage>
        <taxon>Eukaryota</taxon>
        <taxon>Metazoa</taxon>
        <taxon>Cnidaria</taxon>
        <taxon>Anthozoa</taxon>
        <taxon>Hexacorallia</taxon>
        <taxon>Scleractinia</taxon>
        <taxon>Astrocoeniina</taxon>
        <taxon>Pocilloporidae</taxon>
        <taxon>Stylophora</taxon>
    </lineage>
</organism>
<dbReference type="Proteomes" id="UP000225706">
    <property type="component" value="Unassembled WGS sequence"/>
</dbReference>
<dbReference type="CDD" id="cd00057">
    <property type="entry name" value="FA58C"/>
    <property type="match status" value="1"/>
</dbReference>
<dbReference type="SMART" id="SM00231">
    <property type="entry name" value="FA58C"/>
    <property type="match status" value="1"/>
</dbReference>
<evidence type="ECO:0000256" key="5">
    <source>
        <dbReference type="ARBA" id="ARBA00023049"/>
    </source>
</evidence>
<feature type="binding site" evidence="6">
    <location>
        <position position="186"/>
    </location>
    <ligand>
        <name>Zn(2+)</name>
        <dbReference type="ChEBI" id="CHEBI:29105"/>
        <note>catalytic</note>
    </ligand>
</feature>
<dbReference type="CDD" id="cd04280">
    <property type="entry name" value="ZnMc_astacin_like"/>
    <property type="match status" value="1"/>
</dbReference>
<protein>
    <recommendedName>
        <fullName evidence="7">Metalloendopeptidase</fullName>
        <ecNumber evidence="7">3.4.24.-</ecNumber>
    </recommendedName>
</protein>
<dbReference type="PANTHER" id="PTHR10127">
    <property type="entry name" value="DISCOIDIN, CUB, EGF, LAMININ , AND ZINC METALLOPROTEASE DOMAIN CONTAINING"/>
    <property type="match status" value="1"/>
</dbReference>
<keyword evidence="3 6" id="KW-0378">Hydrolase</keyword>
<keyword evidence="11" id="KW-1185">Reference proteome</keyword>
<keyword evidence="5 6" id="KW-0482">Metalloprotease</keyword>
<evidence type="ECO:0000256" key="6">
    <source>
        <dbReference type="PROSITE-ProRule" id="PRU01211"/>
    </source>
</evidence>
<dbReference type="PROSITE" id="PS51864">
    <property type="entry name" value="ASTACIN"/>
    <property type="match status" value="1"/>
</dbReference>
<dbReference type="GO" id="GO:0004222">
    <property type="term" value="F:metalloendopeptidase activity"/>
    <property type="evidence" value="ECO:0007669"/>
    <property type="project" value="UniProtKB-UniRule"/>
</dbReference>
<feature type="chain" id="PRO_5011821511" description="Metalloendopeptidase" evidence="7">
    <location>
        <begin position="25"/>
        <end position="441"/>
    </location>
</feature>
<dbReference type="OrthoDB" id="291007at2759"/>
<dbReference type="InterPro" id="IPR000421">
    <property type="entry name" value="FA58C"/>
</dbReference>
<feature type="signal peptide" evidence="7">
    <location>
        <begin position="1"/>
        <end position="24"/>
    </location>
</feature>
<dbReference type="InterPro" id="IPR024079">
    <property type="entry name" value="MetalloPept_cat_dom_sf"/>
</dbReference>
<sequence length="441" mass="49836">MKYQAISFIYIAIFIDLLPKCDLAIPMNTRADLKMGDKPSKDKKPVLPWAKANGHDHLEGDIKLSPNVQSLVAKGVKTDKNYEPNERGAVTNKIYLWTNGIVPYVIDSAFDSYSSDRRAIKDAIATVEQISCVRFKTRTNEQYYIKFVRGYGCWSYVGQVHMSGSQPISIGTGCGFIGTVLHELMHALGFFHTSSRHDRDSYVVVMSKNIMKGYEVNFKKYNHGDIDRLEAPYDMTSLMHLPKDAFSRNGLNTLEARAGPNVPLGRTDKLSEIDKAQLNSLYSCTGYPSCYKAFGMESFKIPDSKITASSYKMYHEPHQARLHMVASASGNGAWCASQSFQQGEWLQVDLGGRKVITGIATQGKVNLFVNAWTTFLELWYSMDQNIWYKGFSGQLISANFDMSSVQYNQAPTPFTARYVRFEPMFWYNEICLRVEIYGCDA</sequence>
<comment type="caution">
    <text evidence="6">Lacks conserved residue(s) required for the propagation of feature annotation.</text>
</comment>
<dbReference type="GO" id="GO:0006508">
    <property type="term" value="P:proteolysis"/>
    <property type="evidence" value="ECO:0007669"/>
    <property type="project" value="UniProtKB-KW"/>
</dbReference>
<dbReference type="PROSITE" id="PS01285">
    <property type="entry name" value="FA58C_1"/>
    <property type="match status" value="1"/>
</dbReference>
<dbReference type="EMBL" id="LSMT01000016">
    <property type="protein sequence ID" value="PFX33008.1"/>
    <property type="molecule type" value="Genomic_DNA"/>
</dbReference>
<dbReference type="Pfam" id="PF00754">
    <property type="entry name" value="F5_F8_type_C"/>
    <property type="match status" value="1"/>
</dbReference>
<comment type="cofactor">
    <cofactor evidence="6 7">
        <name>Zn(2+)</name>
        <dbReference type="ChEBI" id="CHEBI:29105"/>
    </cofactor>
    <text evidence="6 7">Binds 1 zinc ion per subunit.</text>
</comment>
<reference evidence="11" key="1">
    <citation type="journal article" date="2017" name="bioRxiv">
        <title>Comparative analysis of the genomes of Stylophora pistillata and Acropora digitifera provides evidence for extensive differences between species of corals.</title>
        <authorList>
            <person name="Voolstra C.R."/>
            <person name="Li Y."/>
            <person name="Liew Y.J."/>
            <person name="Baumgarten S."/>
            <person name="Zoccola D."/>
            <person name="Flot J.-F."/>
            <person name="Tambutte S."/>
            <person name="Allemand D."/>
            <person name="Aranda M."/>
        </authorList>
    </citation>
    <scope>NUCLEOTIDE SEQUENCE [LARGE SCALE GENOMIC DNA]</scope>
</reference>
<feature type="domain" description="Peptidase M12A" evidence="9">
    <location>
        <begin position="88"/>
        <end position="285"/>
    </location>
</feature>
<evidence type="ECO:0000259" key="8">
    <source>
        <dbReference type="PROSITE" id="PS50022"/>
    </source>
</evidence>
<dbReference type="GO" id="GO:0008270">
    <property type="term" value="F:zinc ion binding"/>
    <property type="evidence" value="ECO:0007669"/>
    <property type="project" value="UniProtKB-UniRule"/>
</dbReference>
<dbReference type="PROSITE" id="PS01286">
    <property type="entry name" value="FA58C_2"/>
    <property type="match status" value="1"/>
</dbReference>
<dbReference type="SUPFAM" id="SSF49785">
    <property type="entry name" value="Galactose-binding domain-like"/>
    <property type="match status" value="1"/>
</dbReference>
<keyword evidence="4 6" id="KW-0862">Zinc</keyword>
<dbReference type="PRINTS" id="PR00480">
    <property type="entry name" value="ASTACIN"/>
</dbReference>
<feature type="binding site" evidence="6">
    <location>
        <position position="182"/>
    </location>
    <ligand>
        <name>Zn(2+)</name>
        <dbReference type="ChEBI" id="CHEBI:29105"/>
        <note>catalytic</note>
    </ligand>
</feature>
<dbReference type="Gene3D" id="2.60.120.260">
    <property type="entry name" value="Galactose-binding domain-like"/>
    <property type="match status" value="1"/>
</dbReference>
<dbReference type="EC" id="3.4.24.-" evidence="7"/>
<dbReference type="PANTHER" id="PTHR10127:SF780">
    <property type="entry name" value="METALLOENDOPEPTIDASE"/>
    <property type="match status" value="1"/>
</dbReference>
<evidence type="ECO:0000256" key="1">
    <source>
        <dbReference type="ARBA" id="ARBA00022670"/>
    </source>
</evidence>
<dbReference type="PROSITE" id="PS50022">
    <property type="entry name" value="FA58C_3"/>
    <property type="match status" value="1"/>
</dbReference>
<name>A0A2B4SWV0_STYPI</name>